<proteinExistence type="inferred from homology"/>
<dbReference type="PANTHER" id="PTHR30290:SF10">
    <property type="entry name" value="PERIPLASMIC OLIGOPEPTIDE-BINDING PROTEIN-RELATED"/>
    <property type="match status" value="1"/>
</dbReference>
<evidence type="ECO:0000256" key="2">
    <source>
        <dbReference type="ARBA" id="ARBA00005695"/>
    </source>
</evidence>
<keyword evidence="3" id="KW-0813">Transport</keyword>
<dbReference type="RefSeq" id="WP_248106486.1">
    <property type="nucleotide sequence ID" value="NZ_JAKHEX010000005.1"/>
</dbReference>
<dbReference type="EMBL" id="JBHLYQ010000002">
    <property type="protein sequence ID" value="MFC0080658.1"/>
    <property type="molecule type" value="Genomic_DNA"/>
</dbReference>
<evidence type="ECO:0000259" key="5">
    <source>
        <dbReference type="Pfam" id="PF00496"/>
    </source>
</evidence>
<feature type="domain" description="Solute-binding protein family 5" evidence="5">
    <location>
        <begin position="134"/>
        <end position="511"/>
    </location>
</feature>
<comment type="subcellular location">
    <subcellularLocation>
        <location evidence="1">Cell envelope</location>
    </subcellularLocation>
</comment>
<dbReference type="SUPFAM" id="SSF53850">
    <property type="entry name" value="Periplasmic binding protein-like II"/>
    <property type="match status" value="1"/>
</dbReference>
<organism evidence="6 7">
    <name type="scientific">Aciditerrimonas ferrireducens</name>
    <dbReference type="NCBI Taxonomy" id="667306"/>
    <lineage>
        <taxon>Bacteria</taxon>
        <taxon>Bacillati</taxon>
        <taxon>Actinomycetota</taxon>
        <taxon>Acidimicrobiia</taxon>
        <taxon>Acidimicrobiales</taxon>
        <taxon>Acidimicrobiaceae</taxon>
        <taxon>Aciditerrimonas</taxon>
    </lineage>
</organism>
<gene>
    <name evidence="6" type="ORF">ACFFRE_00610</name>
</gene>
<reference evidence="6 7" key="1">
    <citation type="submission" date="2024-09" db="EMBL/GenBank/DDBJ databases">
        <authorList>
            <person name="Sun Q."/>
            <person name="Mori K."/>
        </authorList>
    </citation>
    <scope>NUCLEOTIDE SEQUENCE [LARGE SCALE GENOMIC DNA]</scope>
    <source>
        <strain evidence="6 7">JCM 15389</strain>
    </source>
</reference>
<dbReference type="InterPro" id="IPR000914">
    <property type="entry name" value="SBP_5_dom"/>
</dbReference>
<evidence type="ECO:0000313" key="6">
    <source>
        <dbReference type="EMBL" id="MFC0080658.1"/>
    </source>
</evidence>
<keyword evidence="4" id="KW-0732">Signal</keyword>
<keyword evidence="7" id="KW-1185">Reference proteome</keyword>
<dbReference type="Pfam" id="PF00496">
    <property type="entry name" value="SBP_bac_5"/>
    <property type="match status" value="1"/>
</dbReference>
<sequence length="636" mass="69419">MAVAEGQGQQLVGRLPIVGRCALTRRRVWRAAQALAAVAVGSLLLAACSSSTSPSKAGAPPSVTGKPVNGGVASYAMPIGEDFSWMLPLENQANYEDYDSNVESGMWRPLYFAGGPGTTGINYKLSIGEPPVYSNGDTEVTITLHKGWMWSDGVPVTTSDVRFFFELEAAGAKLGKYAPYVPGEMPDDIASVTYNGPYQFTIHLTRAFNPAWFTGNQLTWIYPLPRQAWDKTCSSCAVGHDASTLAGAKAVYNFLYKQSEDLSTYATNPLWKVVDGPWVIKSYDPTTYETELVANPAYTGPDKPHLAGYRIYSFSSDTAELDAVRSGTVDFGFIPFTDTAEIPYFESHGYNVEPWRVFYNEDMEFGYTGPWKALVSQLYIRQALQHLVNEKLYLTQTLHGYGLLDYGIAPDFPGSDLVSPELKHDPYPYDPAAAAKLLSEHGWVKSSSGIDVCERPGTAANECGAGIPKGKTLSILFMYSTGTPSFLAQVEAFQSAAKQVGVQISLDGQTEDTMYSIAGVCPPGPCDWGMAGYSEFMWDFGQYEVIPGGGNQFGQGNYWAGGYSSAQADSLIKAVHQSAGLSALYAEENYISKQVASLWWPVSDYEIVVAPKDLGGWYPLNPYANYQPSTWYFTSK</sequence>
<evidence type="ECO:0000256" key="3">
    <source>
        <dbReference type="ARBA" id="ARBA00022448"/>
    </source>
</evidence>
<evidence type="ECO:0000256" key="4">
    <source>
        <dbReference type="ARBA" id="ARBA00022729"/>
    </source>
</evidence>
<dbReference type="Gene3D" id="3.40.190.10">
    <property type="entry name" value="Periplasmic binding protein-like II"/>
    <property type="match status" value="1"/>
</dbReference>
<evidence type="ECO:0000256" key="1">
    <source>
        <dbReference type="ARBA" id="ARBA00004196"/>
    </source>
</evidence>
<name>A0ABV6BYZ8_9ACTN</name>
<dbReference type="Gene3D" id="3.10.105.10">
    <property type="entry name" value="Dipeptide-binding Protein, Domain 3"/>
    <property type="match status" value="1"/>
</dbReference>
<dbReference type="InterPro" id="IPR039424">
    <property type="entry name" value="SBP_5"/>
</dbReference>
<comment type="caution">
    <text evidence="6">The sequence shown here is derived from an EMBL/GenBank/DDBJ whole genome shotgun (WGS) entry which is preliminary data.</text>
</comment>
<dbReference type="PANTHER" id="PTHR30290">
    <property type="entry name" value="PERIPLASMIC BINDING COMPONENT OF ABC TRANSPORTER"/>
    <property type="match status" value="1"/>
</dbReference>
<accession>A0ABV6BYZ8</accession>
<evidence type="ECO:0000313" key="7">
    <source>
        <dbReference type="Proteomes" id="UP001589788"/>
    </source>
</evidence>
<protein>
    <submittedName>
        <fullName evidence="6">ABC transporter substrate-binding protein</fullName>
    </submittedName>
</protein>
<comment type="similarity">
    <text evidence="2">Belongs to the bacterial solute-binding protein 5 family.</text>
</comment>
<dbReference type="Proteomes" id="UP001589788">
    <property type="component" value="Unassembled WGS sequence"/>
</dbReference>